<proteinExistence type="predicted"/>
<sequence length="82" mass="8718">MSDLRVARRKLRTKSHSGNGADGGLGSDHAPGGGCSDLDDQTVAFDGQDKALICRNLGNLCIVYSNYDGSMDCARVESIQKK</sequence>
<dbReference type="OrthoDB" id="10336108at2759"/>
<feature type="region of interest" description="Disordered" evidence="1">
    <location>
        <begin position="1"/>
        <end position="33"/>
    </location>
</feature>
<evidence type="ECO:0000313" key="2">
    <source>
        <dbReference type="EMBL" id="GFT06774.1"/>
    </source>
</evidence>
<dbReference type="EMBL" id="BMAW01056641">
    <property type="protein sequence ID" value="GFT06774.1"/>
    <property type="molecule type" value="Genomic_DNA"/>
</dbReference>
<dbReference type="AlphaFoldDB" id="A0A8X6NCW1"/>
<dbReference type="Proteomes" id="UP000887013">
    <property type="component" value="Unassembled WGS sequence"/>
</dbReference>
<reference evidence="2" key="1">
    <citation type="submission" date="2020-08" db="EMBL/GenBank/DDBJ databases">
        <title>Multicomponent nature underlies the extraordinary mechanical properties of spider dragline silk.</title>
        <authorList>
            <person name="Kono N."/>
            <person name="Nakamura H."/>
            <person name="Mori M."/>
            <person name="Yoshida Y."/>
            <person name="Ohtoshi R."/>
            <person name="Malay A.D."/>
            <person name="Moran D.A.P."/>
            <person name="Tomita M."/>
            <person name="Numata K."/>
            <person name="Arakawa K."/>
        </authorList>
    </citation>
    <scope>NUCLEOTIDE SEQUENCE</scope>
</reference>
<organism evidence="2 3">
    <name type="scientific">Nephila pilipes</name>
    <name type="common">Giant wood spider</name>
    <name type="synonym">Nephila maculata</name>
    <dbReference type="NCBI Taxonomy" id="299642"/>
    <lineage>
        <taxon>Eukaryota</taxon>
        <taxon>Metazoa</taxon>
        <taxon>Ecdysozoa</taxon>
        <taxon>Arthropoda</taxon>
        <taxon>Chelicerata</taxon>
        <taxon>Arachnida</taxon>
        <taxon>Araneae</taxon>
        <taxon>Araneomorphae</taxon>
        <taxon>Entelegynae</taxon>
        <taxon>Araneoidea</taxon>
        <taxon>Nephilidae</taxon>
        <taxon>Nephila</taxon>
    </lineage>
</organism>
<comment type="caution">
    <text evidence="2">The sequence shown here is derived from an EMBL/GenBank/DDBJ whole genome shotgun (WGS) entry which is preliminary data.</text>
</comment>
<gene>
    <name evidence="2" type="ORF">NPIL_355121</name>
</gene>
<evidence type="ECO:0000256" key="1">
    <source>
        <dbReference type="SAM" id="MobiDB-lite"/>
    </source>
</evidence>
<evidence type="ECO:0000313" key="3">
    <source>
        <dbReference type="Proteomes" id="UP000887013"/>
    </source>
</evidence>
<accession>A0A8X6NCW1</accession>
<name>A0A8X6NCW1_NEPPI</name>
<feature type="compositionally biased region" description="Gly residues" evidence="1">
    <location>
        <begin position="20"/>
        <end position="33"/>
    </location>
</feature>
<protein>
    <submittedName>
        <fullName evidence="2">Uncharacterized protein</fullName>
    </submittedName>
</protein>
<keyword evidence="3" id="KW-1185">Reference proteome</keyword>